<proteinExistence type="predicted"/>
<feature type="region of interest" description="Disordered" evidence="1">
    <location>
        <begin position="1"/>
        <end position="102"/>
    </location>
</feature>
<feature type="compositionally biased region" description="Acidic residues" evidence="1">
    <location>
        <begin position="52"/>
        <end position="65"/>
    </location>
</feature>
<dbReference type="Gene3D" id="3.40.50.300">
    <property type="entry name" value="P-loop containing nucleotide triphosphate hydrolases"/>
    <property type="match status" value="1"/>
</dbReference>
<protein>
    <recommendedName>
        <fullName evidence="4">ATP-binding protein</fullName>
    </recommendedName>
</protein>
<evidence type="ECO:0000313" key="3">
    <source>
        <dbReference type="Proteomes" id="UP000252189"/>
    </source>
</evidence>
<evidence type="ECO:0000313" key="2">
    <source>
        <dbReference type="EMBL" id="RCU44382.1"/>
    </source>
</evidence>
<dbReference type="EMBL" id="QPHM01000003">
    <property type="protein sequence ID" value="RCU44382.1"/>
    <property type="molecule type" value="Genomic_DNA"/>
</dbReference>
<feature type="compositionally biased region" description="Polar residues" evidence="1">
    <location>
        <begin position="1"/>
        <end position="18"/>
    </location>
</feature>
<feature type="compositionally biased region" description="Polar residues" evidence="1">
    <location>
        <begin position="1034"/>
        <end position="1051"/>
    </location>
</feature>
<feature type="region of interest" description="Disordered" evidence="1">
    <location>
        <begin position="351"/>
        <end position="384"/>
    </location>
</feature>
<feature type="compositionally biased region" description="Basic and acidic residues" evidence="1">
    <location>
        <begin position="352"/>
        <end position="363"/>
    </location>
</feature>
<reference evidence="2 3" key="1">
    <citation type="submission" date="2018-07" db="EMBL/GenBank/DDBJ databases">
        <title>Genome sequences of Haloplanus salinus JCM 18368T.</title>
        <authorList>
            <person name="Kim Y.B."/>
            <person name="Roh S.W."/>
        </authorList>
    </citation>
    <scope>NUCLEOTIDE SEQUENCE [LARGE SCALE GENOMIC DNA]</scope>
    <source>
        <strain evidence="2 3">JCM 18368</strain>
    </source>
</reference>
<keyword evidence="3" id="KW-1185">Reference proteome</keyword>
<gene>
    <name evidence="2" type="ORF">DU504_16615</name>
</gene>
<dbReference type="OrthoDB" id="214394at2157"/>
<feature type="compositionally biased region" description="Basic and acidic residues" evidence="1">
    <location>
        <begin position="1071"/>
        <end position="1089"/>
    </location>
</feature>
<dbReference type="InterPro" id="IPR051162">
    <property type="entry name" value="T4SS_component"/>
</dbReference>
<sequence>MTDRPTSNRQGGSDSTRNPRFPSIDEADIQRALATRFGDGSFSEPDSTADSPDSDTQEDLGEVNSDEPPSPAEPSEAAGSNTPESESDSDGPRPYIKITPAREQVTPDHVIKGLYGLYRAGSGRTLPFHVERRLSFVSTHHSFEFLIHKPEATQRFDFYLGVRPYEVEAVEHLAANVRAMYPERFRFEIVPFATSAVFVDDAEPDRATLADLKSFEGLDELANLEGFDPGLLDGASDPDAPVPGPDEADNPAPPAMVRWGGVETKNNDWMTLLSQFSEVSVDIEEAFRSPLSVLLEQAAETDEPFLFQAVFTPRRDWTKEAEAHKRNLKMGTTGMWSAFKQEAGAMLFGTSEEERRQRHRPDTPEQIGGTLSGGGDGPSTQHSRMGQIDLKQPTVTFDLSLRAGGEPSVINAVTGAFTALSGPYYGVKGAAVDAVDREFEDLCGARLGRTGIRERFGNTNPIIVTSPDELANFVIVPNTGALPKASRGASGGSPDARSPLTATDEELLAKFDSGMCIGEAETATPDRPNIPISLTAEQLTHHVLRASTTGSGKTTAMVNDGLSAYEELDGPIFIFDKKGGSMATEYKRAHFRRFGDLDDIVHLPVPGPNGELPAFPFFDIRPQLAAGVSRETAVQEKVDRYNELLTYVLGEEQHNQAFVAQEILSNLIVALFDPVYGKDAYGISELLDTAKRMQEAVPEMQRVQQTGTKIRANKYLPEVVDKDLEKALERHLSSDPRRFATSVDAVMNRITKLRERDFIWRMLNFVPEWDNAIDSYADDQMLFDLDVLLASTKVALIDTGDLRPASSNVFTVLMLDYLWSWVRLRERWNRGVPAPDEGYCVNLIIDEAAPIMQASLVRDEMIPDAREFALAFELIVHFPEQVKRDALDTRAYKEILRNINTKLIGKLAIDDELATTLFHEELDAIELSNRIASLPRGEWLAQLPDTGFMTDTPELVTLKPLPIPSGHSDGEAPVDVGTYSPDAGMAYQEADELQWSRTRFSYCLVPGVNSPPDAAQRAARYGPGPLNSDAIRSESPSDSSTIPPTANSPSSDLERSSETTERDSVAGSTIPRDDSADSRDDSSNEDRADGQVGGASNEFGTVLGTGSAPRGPSPAPSDSTAGISDDSAAGPPTDDGRAAADASSENLPTNGESYSLTPAEQQFLRDIIAGINGELEGYDLTQSMTTIRNGVDGEIDEDRLVEMGYLELQSVNTRKYYYVTPAGQDAVDRTIYSGRNDGDPFEKTVHKVYVEYTARHLRNQGLLVETYYEPMAGGMIFDVAAFLPGDKRGRTLAVIAEVVTNIRPDLMIKHYDDLASFDGVRKMWVVPHTDVAHEIIRVLVDAGRLQTVPHRDIENYARLSEQAFENPREWRFVGGRNLVRMVDRTDGEVDR</sequence>
<name>A0A368N1J6_9EURY</name>
<dbReference type="PANTHER" id="PTHR30121">
    <property type="entry name" value="UNCHARACTERIZED PROTEIN YJGR-RELATED"/>
    <property type="match status" value="1"/>
</dbReference>
<dbReference type="Proteomes" id="UP000252189">
    <property type="component" value="Unassembled WGS sequence"/>
</dbReference>
<comment type="caution">
    <text evidence="2">The sequence shown here is derived from an EMBL/GenBank/DDBJ whole genome shotgun (WGS) entry which is preliminary data.</text>
</comment>
<evidence type="ECO:0008006" key="4">
    <source>
        <dbReference type="Google" id="ProtNLM"/>
    </source>
</evidence>
<dbReference type="RefSeq" id="WP_114450554.1">
    <property type="nucleotide sequence ID" value="NZ_QPHM01000003.1"/>
</dbReference>
<feature type="region of interest" description="Disordered" evidence="1">
    <location>
        <begin position="1012"/>
        <end position="1154"/>
    </location>
</feature>
<feature type="region of interest" description="Disordered" evidence="1">
    <location>
        <begin position="229"/>
        <end position="253"/>
    </location>
</feature>
<feature type="compositionally biased region" description="Basic and acidic residues" evidence="1">
    <location>
        <begin position="1052"/>
        <end position="1064"/>
    </location>
</feature>
<dbReference type="InterPro" id="IPR027417">
    <property type="entry name" value="P-loop_NTPase"/>
</dbReference>
<accession>A0A368N1J6</accession>
<dbReference type="SUPFAM" id="SSF52540">
    <property type="entry name" value="P-loop containing nucleoside triphosphate hydrolases"/>
    <property type="match status" value="1"/>
</dbReference>
<feature type="compositionally biased region" description="Polar residues" evidence="1">
    <location>
        <begin position="1143"/>
        <end position="1154"/>
    </location>
</feature>
<dbReference type="PANTHER" id="PTHR30121:SF6">
    <property type="entry name" value="SLR6007 PROTEIN"/>
    <property type="match status" value="1"/>
</dbReference>
<organism evidence="2 3">
    <name type="scientific">Haloplanus salinus</name>
    <dbReference type="NCBI Taxonomy" id="1126245"/>
    <lineage>
        <taxon>Archaea</taxon>
        <taxon>Methanobacteriati</taxon>
        <taxon>Methanobacteriota</taxon>
        <taxon>Stenosarchaea group</taxon>
        <taxon>Halobacteria</taxon>
        <taxon>Halobacteriales</taxon>
        <taxon>Haloferacaceae</taxon>
        <taxon>Haloplanus</taxon>
    </lineage>
</organism>
<evidence type="ECO:0000256" key="1">
    <source>
        <dbReference type="SAM" id="MobiDB-lite"/>
    </source>
</evidence>